<dbReference type="EMBL" id="MFGJ01000002">
    <property type="protein sequence ID" value="OGF32645.1"/>
    <property type="molecule type" value="Genomic_DNA"/>
</dbReference>
<sequence>MIFGGFQVWPLTKNVSLVISHNIQPGQRLVLASVAGRAGSMVVRFRLLHLFGGKPRKWLITEKWMVGSRLFQPKNRVLSP</sequence>
<comment type="caution">
    <text evidence="1">The sequence shown here is derived from an EMBL/GenBank/DDBJ whole genome shotgun (WGS) entry which is preliminary data.</text>
</comment>
<accession>A0A1F5T0Y7</accession>
<organism evidence="1 2">
    <name type="scientific">Candidatus Falkowbacteria bacterium RIFOXYC2_FULL_36_12</name>
    <dbReference type="NCBI Taxonomy" id="1798002"/>
    <lineage>
        <taxon>Bacteria</taxon>
        <taxon>Candidatus Falkowiibacteriota</taxon>
    </lineage>
</organism>
<dbReference type="AlphaFoldDB" id="A0A1F5T0Y7"/>
<evidence type="ECO:0000313" key="1">
    <source>
        <dbReference type="EMBL" id="OGF32645.1"/>
    </source>
</evidence>
<reference evidence="1 2" key="1">
    <citation type="journal article" date="2016" name="Nat. Commun.">
        <title>Thousands of microbial genomes shed light on interconnected biogeochemical processes in an aquifer system.</title>
        <authorList>
            <person name="Anantharaman K."/>
            <person name="Brown C.T."/>
            <person name="Hug L.A."/>
            <person name="Sharon I."/>
            <person name="Castelle C.J."/>
            <person name="Probst A.J."/>
            <person name="Thomas B.C."/>
            <person name="Singh A."/>
            <person name="Wilkins M.J."/>
            <person name="Karaoz U."/>
            <person name="Brodie E.L."/>
            <person name="Williams K.H."/>
            <person name="Hubbard S.S."/>
            <person name="Banfield J.F."/>
        </authorList>
    </citation>
    <scope>NUCLEOTIDE SEQUENCE [LARGE SCALE GENOMIC DNA]</scope>
</reference>
<proteinExistence type="predicted"/>
<gene>
    <name evidence="1" type="ORF">A2478_01175</name>
</gene>
<protein>
    <submittedName>
        <fullName evidence="1">Uncharacterized protein</fullName>
    </submittedName>
</protein>
<name>A0A1F5T0Y7_9BACT</name>
<dbReference type="Proteomes" id="UP000179001">
    <property type="component" value="Unassembled WGS sequence"/>
</dbReference>
<evidence type="ECO:0000313" key="2">
    <source>
        <dbReference type="Proteomes" id="UP000179001"/>
    </source>
</evidence>